<name>A0AA37ME66_SEGBR</name>
<dbReference type="RefSeq" id="WP_143067204.1">
    <property type="nucleotide sequence ID" value="NZ_BPTR01000002.1"/>
</dbReference>
<evidence type="ECO:0000313" key="2">
    <source>
        <dbReference type="Proteomes" id="UP000887043"/>
    </source>
</evidence>
<reference evidence="1" key="1">
    <citation type="submission" date="2021-08" db="EMBL/GenBank/DDBJ databases">
        <title>Prevotella lacticifex sp. nov., isolated from rumen of cow.</title>
        <authorList>
            <person name="Shinkai T."/>
            <person name="Ikeyama N."/>
            <person name="Kumagai M."/>
            <person name="Ohmori H."/>
            <person name="Sakamoto M."/>
            <person name="Ohkuma M."/>
            <person name="Mitsumori M."/>
        </authorList>
    </citation>
    <scope>NUCLEOTIDE SEQUENCE</scope>
    <source>
        <strain evidence="1">DSM 11371</strain>
    </source>
</reference>
<gene>
    <name evidence="1" type="ORF">PRRU23_27800</name>
</gene>
<evidence type="ECO:0000313" key="1">
    <source>
        <dbReference type="EMBL" id="GJG29080.1"/>
    </source>
</evidence>
<comment type="caution">
    <text evidence="1">The sequence shown here is derived from an EMBL/GenBank/DDBJ whole genome shotgun (WGS) entry which is preliminary data.</text>
</comment>
<proteinExistence type="predicted"/>
<accession>A0AA37ME66</accession>
<sequence>MQEPWACTVKLKSIKAQIKMEKKDYAAAAAQNAVLDNVNISYLEGIQEFEPQYVDEYVEYCIERQLELNEDSAYEFLEMKHQLMMENMDN</sequence>
<organism evidence="1 2">
    <name type="scientific">Segatella bryantii</name>
    <name type="common">Prevotella bryantii</name>
    <dbReference type="NCBI Taxonomy" id="77095"/>
    <lineage>
        <taxon>Bacteria</taxon>
        <taxon>Pseudomonadati</taxon>
        <taxon>Bacteroidota</taxon>
        <taxon>Bacteroidia</taxon>
        <taxon>Bacteroidales</taxon>
        <taxon>Prevotellaceae</taxon>
        <taxon>Segatella</taxon>
    </lineage>
</organism>
<protein>
    <submittedName>
        <fullName evidence="1">Uncharacterized protein</fullName>
    </submittedName>
</protein>
<dbReference type="Proteomes" id="UP000887043">
    <property type="component" value="Unassembled WGS sequence"/>
</dbReference>
<dbReference type="EMBL" id="BPTR01000002">
    <property type="protein sequence ID" value="GJG29080.1"/>
    <property type="molecule type" value="Genomic_DNA"/>
</dbReference>
<dbReference type="AlphaFoldDB" id="A0AA37ME66"/>